<evidence type="ECO:0000259" key="1">
    <source>
        <dbReference type="Pfam" id="PF07727"/>
    </source>
</evidence>
<dbReference type="EMBL" id="CANTFM010000004">
    <property type="protein sequence ID" value="CAI5708116.1"/>
    <property type="molecule type" value="Genomic_DNA"/>
</dbReference>
<comment type="caution">
    <text evidence="2">The sequence shown here is derived from an EMBL/GenBank/DDBJ whole genome shotgun (WGS) entry which is preliminary data.</text>
</comment>
<dbReference type="AlphaFoldDB" id="A0AAV0SWZ0"/>
<reference evidence="2" key="1">
    <citation type="submission" date="2022-12" db="EMBL/GenBank/DDBJ databases">
        <authorList>
            <person name="Webb A."/>
        </authorList>
    </citation>
    <scope>NUCLEOTIDE SEQUENCE</scope>
    <source>
        <strain evidence="2">Pd1</strain>
    </source>
</reference>
<dbReference type="Proteomes" id="UP001162029">
    <property type="component" value="Unassembled WGS sequence"/>
</dbReference>
<protein>
    <recommendedName>
        <fullName evidence="1">Reverse transcriptase Ty1/copia-type domain-containing protein</fullName>
    </recommendedName>
</protein>
<feature type="domain" description="Reverse transcriptase Ty1/copia-type" evidence="1">
    <location>
        <begin position="5"/>
        <end position="77"/>
    </location>
</feature>
<evidence type="ECO:0000313" key="2">
    <source>
        <dbReference type="EMBL" id="CAI5708116.1"/>
    </source>
</evidence>
<sequence>MMFAVIYVDVLILACNDMDFLAANKRALSERFEMSDLGEFKYCLGMEVERDDKSGDLSIKQTKFLRSIRQEAQLKHVHPL</sequence>
<accession>A0AAV0SWZ0</accession>
<evidence type="ECO:0000313" key="3">
    <source>
        <dbReference type="Proteomes" id="UP001162029"/>
    </source>
</evidence>
<organism evidence="2 3">
    <name type="scientific">Peronospora destructor</name>
    <dbReference type="NCBI Taxonomy" id="86335"/>
    <lineage>
        <taxon>Eukaryota</taxon>
        <taxon>Sar</taxon>
        <taxon>Stramenopiles</taxon>
        <taxon>Oomycota</taxon>
        <taxon>Peronosporomycetes</taxon>
        <taxon>Peronosporales</taxon>
        <taxon>Peronosporaceae</taxon>
        <taxon>Peronospora</taxon>
    </lineage>
</organism>
<name>A0AAV0SWZ0_9STRA</name>
<dbReference type="InterPro" id="IPR013103">
    <property type="entry name" value="RVT_2"/>
</dbReference>
<dbReference type="Pfam" id="PF07727">
    <property type="entry name" value="RVT_2"/>
    <property type="match status" value="1"/>
</dbReference>
<gene>
    <name evidence="2" type="ORF">PDE001_LOCUS14</name>
</gene>
<keyword evidence="3" id="KW-1185">Reference proteome</keyword>
<proteinExistence type="predicted"/>